<dbReference type="RefSeq" id="WP_106289496.1">
    <property type="nucleotide sequence ID" value="NZ_CAWNTC010000103.1"/>
</dbReference>
<dbReference type="AlphaFoldDB" id="A0A2T1C186"/>
<dbReference type="OrthoDB" id="462221at2"/>
<name>A0A2T1C186_9CYAN</name>
<dbReference type="EMBL" id="PVWJ01000076">
    <property type="protein sequence ID" value="PSB02029.1"/>
    <property type="molecule type" value="Genomic_DNA"/>
</dbReference>
<proteinExistence type="predicted"/>
<dbReference type="Proteomes" id="UP000238762">
    <property type="component" value="Unassembled WGS sequence"/>
</dbReference>
<organism evidence="2 3">
    <name type="scientific">Merismopedia glauca CCAP 1448/3</name>
    <dbReference type="NCBI Taxonomy" id="1296344"/>
    <lineage>
        <taxon>Bacteria</taxon>
        <taxon>Bacillati</taxon>
        <taxon>Cyanobacteriota</taxon>
        <taxon>Cyanophyceae</taxon>
        <taxon>Synechococcales</taxon>
        <taxon>Merismopediaceae</taxon>
        <taxon>Merismopedia</taxon>
    </lineage>
</organism>
<reference evidence="2 3" key="1">
    <citation type="submission" date="2018-02" db="EMBL/GenBank/DDBJ databases">
        <authorList>
            <person name="Cohen D.B."/>
            <person name="Kent A.D."/>
        </authorList>
    </citation>
    <scope>NUCLEOTIDE SEQUENCE [LARGE SCALE GENOMIC DNA]</scope>
    <source>
        <strain evidence="2 3">CCAP 1448/3</strain>
    </source>
</reference>
<protein>
    <submittedName>
        <fullName evidence="2">Uncharacterized protein</fullName>
    </submittedName>
</protein>
<gene>
    <name evidence="2" type="ORF">C7B64_15125</name>
</gene>
<keyword evidence="1" id="KW-0732">Signal</keyword>
<sequence>MNFKTIVLTTTLLASSAIALSSPAFATTYAGGGYTVNVDDGEGSSLSYHACDPKGRCLYINRVSSYSSHPERYVWRNQGYRYILTQTSKPNRYRLQVFNPKGKLVLNRLLTNLDYHGGF</sequence>
<feature type="chain" id="PRO_5015715451" evidence="1">
    <location>
        <begin position="27"/>
        <end position="119"/>
    </location>
</feature>
<evidence type="ECO:0000313" key="2">
    <source>
        <dbReference type="EMBL" id="PSB02029.1"/>
    </source>
</evidence>
<keyword evidence="3" id="KW-1185">Reference proteome</keyword>
<comment type="caution">
    <text evidence="2">The sequence shown here is derived from an EMBL/GenBank/DDBJ whole genome shotgun (WGS) entry which is preliminary data.</text>
</comment>
<feature type="signal peptide" evidence="1">
    <location>
        <begin position="1"/>
        <end position="26"/>
    </location>
</feature>
<reference evidence="2 3" key="2">
    <citation type="submission" date="2018-03" db="EMBL/GenBank/DDBJ databases">
        <title>The ancient ancestry and fast evolution of plastids.</title>
        <authorList>
            <person name="Moore K.R."/>
            <person name="Magnabosco C."/>
            <person name="Momper L."/>
            <person name="Gold D.A."/>
            <person name="Bosak T."/>
            <person name="Fournier G.P."/>
        </authorList>
    </citation>
    <scope>NUCLEOTIDE SEQUENCE [LARGE SCALE GENOMIC DNA]</scope>
    <source>
        <strain evidence="2 3">CCAP 1448/3</strain>
    </source>
</reference>
<accession>A0A2T1C186</accession>
<evidence type="ECO:0000256" key="1">
    <source>
        <dbReference type="SAM" id="SignalP"/>
    </source>
</evidence>
<evidence type="ECO:0000313" key="3">
    <source>
        <dbReference type="Proteomes" id="UP000238762"/>
    </source>
</evidence>